<sequence>MQSLITGSLSLDHPSVTFADACGILGALSNVKNMELLFPCDVAGKSSLQSDMQSCRVVFSNLTTLSLSDWCLHGNCKALLYFLEHSPNLEELTLKMRKLGFHDHLDWFPTAAAAGTDSPCKETEKTFDCNKLKKIEIICPKHDKRVGMLVAILLAKIISSPEISIKPF</sequence>
<accession>A0A3L6RM12</accession>
<dbReference type="AlphaFoldDB" id="A0A3L6RM12"/>
<keyword evidence="2" id="KW-1185">Reference proteome</keyword>
<dbReference type="Gene3D" id="3.80.10.10">
    <property type="entry name" value="Ribonuclease Inhibitor"/>
    <property type="match status" value="1"/>
</dbReference>
<gene>
    <name evidence="1" type="ORF">C2845_PM13G03130</name>
</gene>
<proteinExistence type="predicted"/>
<dbReference type="EMBL" id="PQIB02000008">
    <property type="protein sequence ID" value="RLN05403.1"/>
    <property type="molecule type" value="Genomic_DNA"/>
</dbReference>
<dbReference type="Proteomes" id="UP000275267">
    <property type="component" value="Unassembled WGS sequence"/>
</dbReference>
<dbReference type="PANTHER" id="PTHR34223:SF66">
    <property type="entry name" value="F-BOX DOMAIN-CONTAINING PROTEIN"/>
    <property type="match status" value="1"/>
</dbReference>
<evidence type="ECO:0000313" key="2">
    <source>
        <dbReference type="Proteomes" id="UP000275267"/>
    </source>
</evidence>
<evidence type="ECO:0008006" key="3">
    <source>
        <dbReference type="Google" id="ProtNLM"/>
    </source>
</evidence>
<dbReference type="InterPro" id="IPR053197">
    <property type="entry name" value="F-box_SCFL_complex_component"/>
</dbReference>
<name>A0A3L6RM12_PANMI</name>
<dbReference type="OrthoDB" id="603691at2759"/>
<reference evidence="2" key="1">
    <citation type="journal article" date="2019" name="Nat. Commun.">
        <title>The genome of broomcorn millet.</title>
        <authorList>
            <person name="Zou C."/>
            <person name="Miki D."/>
            <person name="Li D."/>
            <person name="Tang Q."/>
            <person name="Xiao L."/>
            <person name="Rajput S."/>
            <person name="Deng P."/>
            <person name="Jia W."/>
            <person name="Huang R."/>
            <person name="Zhang M."/>
            <person name="Sun Y."/>
            <person name="Hu J."/>
            <person name="Fu X."/>
            <person name="Schnable P.S."/>
            <person name="Li F."/>
            <person name="Zhang H."/>
            <person name="Feng B."/>
            <person name="Zhu X."/>
            <person name="Liu R."/>
            <person name="Schnable J.C."/>
            <person name="Zhu J.-K."/>
            <person name="Zhang H."/>
        </authorList>
    </citation>
    <scope>NUCLEOTIDE SEQUENCE [LARGE SCALE GENOMIC DNA]</scope>
</reference>
<dbReference type="SUPFAM" id="SSF52047">
    <property type="entry name" value="RNI-like"/>
    <property type="match status" value="1"/>
</dbReference>
<protein>
    <recommendedName>
        <fullName evidence="3">FBD domain-containing protein</fullName>
    </recommendedName>
</protein>
<dbReference type="PANTHER" id="PTHR34223">
    <property type="entry name" value="OS11G0201299 PROTEIN"/>
    <property type="match status" value="1"/>
</dbReference>
<comment type="caution">
    <text evidence="1">The sequence shown here is derived from an EMBL/GenBank/DDBJ whole genome shotgun (WGS) entry which is preliminary data.</text>
</comment>
<organism evidence="1 2">
    <name type="scientific">Panicum miliaceum</name>
    <name type="common">Proso millet</name>
    <name type="synonym">Broomcorn millet</name>
    <dbReference type="NCBI Taxonomy" id="4540"/>
    <lineage>
        <taxon>Eukaryota</taxon>
        <taxon>Viridiplantae</taxon>
        <taxon>Streptophyta</taxon>
        <taxon>Embryophyta</taxon>
        <taxon>Tracheophyta</taxon>
        <taxon>Spermatophyta</taxon>
        <taxon>Magnoliopsida</taxon>
        <taxon>Liliopsida</taxon>
        <taxon>Poales</taxon>
        <taxon>Poaceae</taxon>
        <taxon>PACMAD clade</taxon>
        <taxon>Panicoideae</taxon>
        <taxon>Panicodae</taxon>
        <taxon>Paniceae</taxon>
        <taxon>Panicinae</taxon>
        <taxon>Panicum</taxon>
        <taxon>Panicum sect. Panicum</taxon>
    </lineage>
</organism>
<dbReference type="STRING" id="4540.A0A3L6RM12"/>
<evidence type="ECO:0000313" key="1">
    <source>
        <dbReference type="EMBL" id="RLN05403.1"/>
    </source>
</evidence>
<dbReference type="InterPro" id="IPR032675">
    <property type="entry name" value="LRR_dom_sf"/>
</dbReference>